<accession>A0AAV4AMZ6</accession>
<feature type="compositionally biased region" description="Basic and acidic residues" evidence="1">
    <location>
        <begin position="106"/>
        <end position="126"/>
    </location>
</feature>
<evidence type="ECO:0000256" key="1">
    <source>
        <dbReference type="SAM" id="MobiDB-lite"/>
    </source>
</evidence>
<dbReference type="AlphaFoldDB" id="A0AAV4AMZ6"/>
<evidence type="ECO:0000313" key="2">
    <source>
        <dbReference type="EMBL" id="GFO09169.1"/>
    </source>
</evidence>
<organism evidence="2 3">
    <name type="scientific">Plakobranchus ocellatus</name>
    <dbReference type="NCBI Taxonomy" id="259542"/>
    <lineage>
        <taxon>Eukaryota</taxon>
        <taxon>Metazoa</taxon>
        <taxon>Spiralia</taxon>
        <taxon>Lophotrochozoa</taxon>
        <taxon>Mollusca</taxon>
        <taxon>Gastropoda</taxon>
        <taxon>Heterobranchia</taxon>
        <taxon>Euthyneura</taxon>
        <taxon>Panpulmonata</taxon>
        <taxon>Sacoglossa</taxon>
        <taxon>Placobranchoidea</taxon>
        <taxon>Plakobranchidae</taxon>
        <taxon>Plakobranchus</taxon>
    </lineage>
</organism>
<feature type="compositionally biased region" description="Acidic residues" evidence="1">
    <location>
        <begin position="22"/>
        <end position="49"/>
    </location>
</feature>
<name>A0AAV4AMZ6_9GAST</name>
<proteinExistence type="predicted"/>
<feature type="region of interest" description="Disordered" evidence="1">
    <location>
        <begin position="16"/>
        <end position="56"/>
    </location>
</feature>
<gene>
    <name evidence="2" type="ORF">PoB_003567400</name>
</gene>
<protein>
    <submittedName>
        <fullName evidence="2">Uncharacterized protein</fullName>
    </submittedName>
</protein>
<comment type="caution">
    <text evidence="2">The sequence shown here is derived from an EMBL/GenBank/DDBJ whole genome shotgun (WGS) entry which is preliminary data.</text>
</comment>
<dbReference type="EMBL" id="BLXT01004061">
    <property type="protein sequence ID" value="GFO09169.1"/>
    <property type="molecule type" value="Genomic_DNA"/>
</dbReference>
<reference evidence="2 3" key="1">
    <citation type="journal article" date="2021" name="Elife">
        <title>Chloroplast acquisition without the gene transfer in kleptoplastic sea slugs, Plakobranchus ocellatus.</title>
        <authorList>
            <person name="Maeda T."/>
            <person name="Takahashi S."/>
            <person name="Yoshida T."/>
            <person name="Shimamura S."/>
            <person name="Takaki Y."/>
            <person name="Nagai Y."/>
            <person name="Toyoda A."/>
            <person name="Suzuki Y."/>
            <person name="Arimoto A."/>
            <person name="Ishii H."/>
            <person name="Satoh N."/>
            <person name="Nishiyama T."/>
            <person name="Hasebe M."/>
            <person name="Maruyama T."/>
            <person name="Minagawa J."/>
            <person name="Obokata J."/>
            <person name="Shigenobu S."/>
        </authorList>
    </citation>
    <scope>NUCLEOTIDE SEQUENCE [LARGE SCALE GENOMIC DNA]</scope>
</reference>
<sequence>MMDERLKGGECYHGFYIHNNDGDADDDDNDNDDDGKDDDNNDNDDDDGAIEDKRKSMTMLTMIATITLIIDKNTRDFGTVTGNSKLFSHSPVDPSCYGEVGLAHSDRGRALPDKSSRLDDWTESKTRNMAKTAGGESQVVGQGESPNESE</sequence>
<evidence type="ECO:0000313" key="3">
    <source>
        <dbReference type="Proteomes" id="UP000735302"/>
    </source>
</evidence>
<keyword evidence="3" id="KW-1185">Reference proteome</keyword>
<feature type="region of interest" description="Disordered" evidence="1">
    <location>
        <begin position="106"/>
        <end position="150"/>
    </location>
</feature>
<dbReference type="Proteomes" id="UP000735302">
    <property type="component" value="Unassembled WGS sequence"/>
</dbReference>